<proteinExistence type="predicted"/>
<protein>
    <submittedName>
        <fullName evidence="1">Uncharacterized protein</fullName>
    </submittedName>
</protein>
<sequence>MTDVRGLADGTLLHTSDTGRIYKMVGGAPVWQATCNDNICSGTPRPTTQGVINAGPATPRNATSAIDQRGRIYIFVGGFPAWQDSCAAPVTCGTPVKVSDWSIDARDHMNQIPADGNLVQAKDGSTDLPVSMTLGGALVPFANPQEVIDVGQGADWASRVVAISAGSYNRMGFVPSDGTLVQGTAGGASTAVAMYLGGAKIPFASPQEVIDVGYGAGWASKVRAIPSRHFNTLPTVPYDGTLLQGANGSTPVAAMIGLARVDFGSSQEVIDAGFGTDWGSKVRAIPERVFNSLPTRIMDGTRLKNGTSTSQAVVVGGAKMPFTSLEELNGAGYGDRPVWTIPTRTWDALPTKIADGTRIKNAGSSAQAAIIGGAKMPFTSIDELKAAGYDNRPLQVVPTRVWDALPNDIGDGVRIGKAGDTAQGAVVGGAKMPFISMEELESAGYADDPLHILPVRVWDALPTRIGDGTRLVKAGTTSEAAIVGGAKVEFHTMEELIASGYKDKPRQIIPVRVWDALTKQIGDGTRLVKAGTTSEAAIVGGAKVEFHTMEELIASGYKDKPRQIIPVRVWDALTEQIGDGTYVKSPDSASVWLINGGRRTEEQQHSNVQVIPTRVLNAIPLS</sequence>
<dbReference type="RefSeq" id="WP_146178682.1">
    <property type="nucleotide sequence ID" value="NZ_PVNG01000041.1"/>
</dbReference>
<comment type="caution">
    <text evidence="1">The sequence shown here is derived from an EMBL/GenBank/DDBJ whole genome shotgun (WGS) entry which is preliminary data.</text>
</comment>
<accession>A0A2T0LVU3</accession>
<dbReference type="EMBL" id="PVNG01000041">
    <property type="protein sequence ID" value="PRX48063.1"/>
    <property type="molecule type" value="Genomic_DNA"/>
</dbReference>
<evidence type="ECO:0000313" key="1">
    <source>
        <dbReference type="EMBL" id="PRX48063.1"/>
    </source>
</evidence>
<dbReference type="OrthoDB" id="4276813at2"/>
<reference evidence="1 2" key="1">
    <citation type="submission" date="2018-03" db="EMBL/GenBank/DDBJ databases">
        <title>Genomic Encyclopedia of Type Strains, Phase III (KMG-III): the genomes of soil and plant-associated and newly described type strains.</title>
        <authorList>
            <person name="Whitman W."/>
        </authorList>
    </citation>
    <scope>NUCLEOTIDE SEQUENCE [LARGE SCALE GENOMIC DNA]</scope>
    <source>
        <strain evidence="1 2">CGMCC 4.7104</strain>
    </source>
</reference>
<evidence type="ECO:0000313" key="2">
    <source>
        <dbReference type="Proteomes" id="UP000238312"/>
    </source>
</evidence>
<name>A0A2T0LVU3_9ACTN</name>
<keyword evidence="2" id="KW-1185">Reference proteome</keyword>
<dbReference type="AlphaFoldDB" id="A0A2T0LVU3"/>
<organism evidence="1 2">
    <name type="scientific">Nonomuraea fuscirosea</name>
    <dbReference type="NCBI Taxonomy" id="1291556"/>
    <lineage>
        <taxon>Bacteria</taxon>
        <taxon>Bacillati</taxon>
        <taxon>Actinomycetota</taxon>
        <taxon>Actinomycetes</taxon>
        <taxon>Streptosporangiales</taxon>
        <taxon>Streptosporangiaceae</taxon>
        <taxon>Nonomuraea</taxon>
    </lineage>
</organism>
<dbReference type="Proteomes" id="UP000238312">
    <property type="component" value="Unassembled WGS sequence"/>
</dbReference>
<gene>
    <name evidence="1" type="ORF">B0I32_14119</name>
</gene>